<sequence length="57" mass="6309">MSEENEKEILHELKKMNEKLDKLNEPSPFTTPVIIVVGIAGLLLLAPLLVDVLVSIL</sequence>
<reference evidence="2 3" key="1">
    <citation type="submission" date="2020-12" db="EMBL/GenBank/DDBJ databases">
        <title>Oil enriched cultivation method for isolating marine PHA-producing bacteria.</title>
        <authorList>
            <person name="Zheng W."/>
            <person name="Yu S."/>
            <person name="Huang Y."/>
        </authorList>
    </citation>
    <scope>NUCLEOTIDE SEQUENCE [LARGE SCALE GENOMIC DNA]</scope>
    <source>
        <strain evidence="2 3">SY-2-6</strain>
    </source>
</reference>
<protein>
    <submittedName>
        <fullName evidence="2">Uncharacterized protein</fullName>
    </submittedName>
</protein>
<dbReference type="Proteomes" id="UP000663970">
    <property type="component" value="Unassembled WGS sequence"/>
</dbReference>
<dbReference type="EMBL" id="JAEKJY010000004">
    <property type="protein sequence ID" value="MBN8236391.1"/>
    <property type="molecule type" value="Genomic_DNA"/>
</dbReference>
<keyword evidence="3" id="KW-1185">Reference proteome</keyword>
<comment type="caution">
    <text evidence="2">The sequence shown here is derived from an EMBL/GenBank/DDBJ whole genome shotgun (WGS) entry which is preliminary data.</text>
</comment>
<keyword evidence="1" id="KW-0812">Transmembrane</keyword>
<evidence type="ECO:0000256" key="1">
    <source>
        <dbReference type="SAM" id="Phobius"/>
    </source>
</evidence>
<gene>
    <name evidence="2" type="ORF">JF544_14075</name>
</gene>
<keyword evidence="1" id="KW-1133">Transmembrane helix</keyword>
<proteinExistence type="predicted"/>
<evidence type="ECO:0000313" key="3">
    <source>
        <dbReference type="Proteomes" id="UP000663970"/>
    </source>
</evidence>
<name>A0ABS3DYJ7_9BACI</name>
<feature type="transmembrane region" description="Helical" evidence="1">
    <location>
        <begin position="33"/>
        <end position="54"/>
    </location>
</feature>
<accession>A0ABS3DYJ7</accession>
<keyword evidence="1" id="KW-0472">Membrane</keyword>
<dbReference type="RefSeq" id="WP_206934805.1">
    <property type="nucleotide sequence ID" value="NZ_JAEKJY010000004.1"/>
</dbReference>
<evidence type="ECO:0000313" key="2">
    <source>
        <dbReference type="EMBL" id="MBN8236391.1"/>
    </source>
</evidence>
<organism evidence="2 3">
    <name type="scientific">Halobacillus kuroshimensis</name>
    <dbReference type="NCBI Taxonomy" id="302481"/>
    <lineage>
        <taxon>Bacteria</taxon>
        <taxon>Bacillati</taxon>
        <taxon>Bacillota</taxon>
        <taxon>Bacilli</taxon>
        <taxon>Bacillales</taxon>
        <taxon>Bacillaceae</taxon>
        <taxon>Halobacillus</taxon>
    </lineage>
</organism>